<dbReference type="PROSITE" id="PS51192">
    <property type="entry name" value="HELICASE_ATP_BIND_1"/>
    <property type="match status" value="1"/>
</dbReference>
<evidence type="ECO:0000313" key="14">
    <source>
        <dbReference type="EnsemblMetazoa" id="CapteP143878"/>
    </source>
</evidence>
<feature type="domain" description="Helicase C-terminal" evidence="11">
    <location>
        <begin position="266"/>
        <end position="430"/>
    </location>
</feature>
<dbReference type="CDD" id="cd17941">
    <property type="entry name" value="DEADc_DDX10"/>
    <property type="match status" value="1"/>
</dbReference>
<dbReference type="InterPro" id="IPR014014">
    <property type="entry name" value="RNA_helicase_DEAD_Q_motif"/>
</dbReference>
<evidence type="ECO:0000313" key="15">
    <source>
        <dbReference type="Proteomes" id="UP000014760"/>
    </source>
</evidence>
<dbReference type="Pfam" id="PF00271">
    <property type="entry name" value="Helicase_C"/>
    <property type="match status" value="1"/>
</dbReference>
<dbReference type="GO" id="GO:0003724">
    <property type="term" value="F:RNA helicase activity"/>
    <property type="evidence" value="ECO:0007669"/>
    <property type="project" value="UniProtKB-EC"/>
</dbReference>
<dbReference type="Pfam" id="PF00270">
    <property type="entry name" value="DEAD"/>
    <property type="match status" value="1"/>
</dbReference>
<dbReference type="InterPro" id="IPR027417">
    <property type="entry name" value="P-loop_NTPase"/>
</dbReference>
<evidence type="ECO:0000256" key="7">
    <source>
        <dbReference type="RuleBase" id="RU000492"/>
    </source>
</evidence>
<keyword evidence="5 8" id="KW-0694">RNA-binding</keyword>
<organism evidence="13">
    <name type="scientific">Capitella teleta</name>
    <name type="common">Polychaete worm</name>
    <dbReference type="NCBI Taxonomy" id="283909"/>
    <lineage>
        <taxon>Eukaryota</taxon>
        <taxon>Metazoa</taxon>
        <taxon>Spiralia</taxon>
        <taxon>Lophotrochozoa</taxon>
        <taxon>Annelida</taxon>
        <taxon>Polychaeta</taxon>
        <taxon>Sedentaria</taxon>
        <taxon>Scolecida</taxon>
        <taxon>Capitellidae</taxon>
        <taxon>Capitella</taxon>
    </lineage>
</organism>
<evidence type="ECO:0000256" key="9">
    <source>
        <dbReference type="SAM" id="MobiDB-lite"/>
    </source>
</evidence>
<evidence type="ECO:0000256" key="5">
    <source>
        <dbReference type="ARBA" id="ARBA00022884"/>
    </source>
</evidence>
<gene>
    <name evidence="13" type="ORF">CAPTEDRAFT_143878</name>
</gene>
<feature type="region of interest" description="Disordered" evidence="9">
    <location>
        <begin position="1"/>
        <end position="30"/>
    </location>
</feature>
<dbReference type="EC" id="3.6.4.13" evidence="8"/>
<dbReference type="PROSITE" id="PS00039">
    <property type="entry name" value="DEAD_ATP_HELICASE"/>
    <property type="match status" value="1"/>
</dbReference>
<name>R7ULT9_CAPTE</name>
<keyword evidence="15" id="KW-1185">Reference proteome</keyword>
<evidence type="ECO:0000259" key="12">
    <source>
        <dbReference type="PROSITE" id="PS51195"/>
    </source>
</evidence>
<sequence length="497" mass="56508">MEKRKKNKKGPKGGKFKQPKKASKQQAEDEELKRLASAIETFDSSKVQTFRDFPLSQRTLNGLREHKYLSPTEIQKEAIGIALQDNDILGAAKTGSGKTLAFLIPVLEKLNRLKWTSMDGLGCLIISPTRELAYQIFEVIKKVGKHHDFSVGLVIGGKSIKDEAARITSTNIVICTPGRMLQHLEETAFFVADNLQILVLDEADRILDLGFARTMNAIIESLPPERQTLLFSATQTKSVKDLARLSLKDPVYVSVHEKAANSTPSQLQQSYIVCELHEKISFLWSFIKQHPRTKLLVFISSCKQVRFLHQALQKFRPGIAISALHGGMKQMRRMEVYQEFCRKQHMVLLATDIAARGLDFPAVNWVVQMDCPENVNTYIHRAGRTARYEKDGESILVLTPSEEAMVEKLQEKKIPLDKIEVNPQKLWSLDKKLEYLCASEVTMKAHAQAAFMAYLKHVYFQSDKEVFDLKKLDFEKFAFSLGLAITPRVRFLEKQQK</sequence>
<dbReference type="HOGENOM" id="CLU_003041_26_5_1"/>
<comment type="domain">
    <text evidence="8">The Q motif is unique to and characteristic of the DEAD box family of RNA helicases and controls ATP binding and hydrolysis.</text>
</comment>
<dbReference type="EMBL" id="AMQN01007161">
    <property type="status" value="NOT_ANNOTATED_CDS"/>
    <property type="molecule type" value="Genomic_DNA"/>
</dbReference>
<keyword evidence="2 7" id="KW-0378">Hydrolase</keyword>
<dbReference type="PANTHER" id="PTHR24031">
    <property type="entry name" value="RNA HELICASE"/>
    <property type="match status" value="1"/>
</dbReference>
<dbReference type="InterPro" id="IPR011545">
    <property type="entry name" value="DEAD/DEAH_box_helicase_dom"/>
</dbReference>
<feature type="domain" description="DEAD-box RNA helicase Q" evidence="12">
    <location>
        <begin position="48"/>
        <end position="76"/>
    </location>
</feature>
<dbReference type="OrthoDB" id="10259640at2759"/>
<proteinExistence type="inferred from homology"/>
<feature type="domain" description="Helicase ATP-binding" evidence="10">
    <location>
        <begin position="79"/>
        <end position="253"/>
    </location>
</feature>
<keyword evidence="1 7" id="KW-0547">Nucleotide-binding</keyword>
<evidence type="ECO:0000256" key="8">
    <source>
        <dbReference type="RuleBase" id="RU365068"/>
    </source>
</evidence>
<evidence type="ECO:0000259" key="11">
    <source>
        <dbReference type="PROSITE" id="PS51194"/>
    </source>
</evidence>
<dbReference type="STRING" id="283909.R7ULT9"/>
<dbReference type="SUPFAM" id="SSF52540">
    <property type="entry name" value="P-loop containing nucleoside triphosphate hydrolases"/>
    <property type="match status" value="1"/>
</dbReference>
<comment type="similarity">
    <text evidence="7">Belongs to the DEAD box helicase family.</text>
</comment>
<evidence type="ECO:0000256" key="4">
    <source>
        <dbReference type="ARBA" id="ARBA00022840"/>
    </source>
</evidence>
<comment type="function">
    <text evidence="8">RNA helicase.</text>
</comment>
<dbReference type="GO" id="GO:0003723">
    <property type="term" value="F:RNA binding"/>
    <property type="evidence" value="ECO:0007669"/>
    <property type="project" value="UniProtKB-UniRule"/>
</dbReference>
<dbReference type="Gene3D" id="3.40.50.300">
    <property type="entry name" value="P-loop containing nucleotide triphosphate hydrolases"/>
    <property type="match status" value="2"/>
</dbReference>
<protein>
    <recommendedName>
        <fullName evidence="8">ATP-dependent RNA helicase</fullName>
        <ecNumber evidence="8">3.6.4.13</ecNumber>
    </recommendedName>
</protein>
<dbReference type="EnsemblMetazoa" id="CapteT143878">
    <property type="protein sequence ID" value="CapteP143878"/>
    <property type="gene ID" value="CapteG143878"/>
</dbReference>
<dbReference type="Proteomes" id="UP000014760">
    <property type="component" value="Unassembled WGS sequence"/>
</dbReference>
<feature type="compositionally biased region" description="Basic residues" evidence="9">
    <location>
        <begin position="1"/>
        <end position="23"/>
    </location>
</feature>
<evidence type="ECO:0000256" key="3">
    <source>
        <dbReference type="ARBA" id="ARBA00022806"/>
    </source>
</evidence>
<evidence type="ECO:0000313" key="13">
    <source>
        <dbReference type="EMBL" id="ELU07175.1"/>
    </source>
</evidence>
<reference evidence="14" key="3">
    <citation type="submission" date="2015-06" db="UniProtKB">
        <authorList>
            <consortium name="EnsemblMetazoa"/>
        </authorList>
    </citation>
    <scope>IDENTIFICATION</scope>
</reference>
<dbReference type="SMART" id="SM00487">
    <property type="entry name" value="DEXDc"/>
    <property type="match status" value="1"/>
</dbReference>
<dbReference type="Pfam" id="PF13959">
    <property type="entry name" value="CTE_SPB4"/>
    <property type="match status" value="1"/>
</dbReference>
<dbReference type="CDD" id="cd18787">
    <property type="entry name" value="SF2_C_DEAD"/>
    <property type="match status" value="1"/>
</dbReference>
<feature type="short sequence motif" description="Q motif" evidence="6">
    <location>
        <begin position="48"/>
        <end position="76"/>
    </location>
</feature>
<dbReference type="SMART" id="SM00490">
    <property type="entry name" value="HELICc"/>
    <property type="match status" value="1"/>
</dbReference>
<dbReference type="PROSITE" id="PS51194">
    <property type="entry name" value="HELICASE_CTER"/>
    <property type="match status" value="1"/>
</dbReference>
<evidence type="ECO:0000256" key="2">
    <source>
        <dbReference type="ARBA" id="ARBA00022801"/>
    </source>
</evidence>
<dbReference type="EMBL" id="KB300095">
    <property type="protein sequence ID" value="ELU07175.1"/>
    <property type="molecule type" value="Genomic_DNA"/>
</dbReference>
<dbReference type="InterPro" id="IPR025313">
    <property type="entry name" value="SPB4-like_CTE"/>
</dbReference>
<evidence type="ECO:0000256" key="6">
    <source>
        <dbReference type="PROSITE-ProRule" id="PRU00552"/>
    </source>
</evidence>
<accession>R7ULT9</accession>
<dbReference type="InterPro" id="IPR001650">
    <property type="entry name" value="Helicase_C-like"/>
</dbReference>
<feature type="non-terminal residue" evidence="13">
    <location>
        <position position="497"/>
    </location>
</feature>
<dbReference type="GO" id="GO:0005524">
    <property type="term" value="F:ATP binding"/>
    <property type="evidence" value="ECO:0007669"/>
    <property type="project" value="UniProtKB-UniRule"/>
</dbReference>
<dbReference type="SMART" id="SM01178">
    <property type="entry name" value="DUF4217"/>
    <property type="match status" value="1"/>
</dbReference>
<dbReference type="AlphaFoldDB" id="R7ULT9"/>
<keyword evidence="4 7" id="KW-0067">ATP-binding</keyword>
<reference evidence="15" key="1">
    <citation type="submission" date="2012-12" db="EMBL/GenBank/DDBJ databases">
        <authorList>
            <person name="Hellsten U."/>
            <person name="Grimwood J."/>
            <person name="Chapman J.A."/>
            <person name="Shapiro H."/>
            <person name="Aerts A."/>
            <person name="Otillar R.P."/>
            <person name="Terry A.Y."/>
            <person name="Boore J.L."/>
            <person name="Simakov O."/>
            <person name="Marletaz F."/>
            <person name="Cho S.-J."/>
            <person name="Edsinger-Gonzales E."/>
            <person name="Havlak P."/>
            <person name="Kuo D.-H."/>
            <person name="Larsson T."/>
            <person name="Lv J."/>
            <person name="Arendt D."/>
            <person name="Savage R."/>
            <person name="Osoegawa K."/>
            <person name="de Jong P."/>
            <person name="Lindberg D.R."/>
            <person name="Seaver E.C."/>
            <person name="Weisblat D.A."/>
            <person name="Putnam N.H."/>
            <person name="Grigoriev I.V."/>
            <person name="Rokhsar D.S."/>
        </authorList>
    </citation>
    <scope>NUCLEOTIDE SEQUENCE</scope>
    <source>
        <strain evidence="15">I ESC-2004</strain>
    </source>
</reference>
<dbReference type="PROSITE" id="PS51195">
    <property type="entry name" value="Q_MOTIF"/>
    <property type="match status" value="1"/>
</dbReference>
<dbReference type="GO" id="GO:0016787">
    <property type="term" value="F:hydrolase activity"/>
    <property type="evidence" value="ECO:0007669"/>
    <property type="project" value="UniProtKB-KW"/>
</dbReference>
<reference evidence="13 15" key="2">
    <citation type="journal article" date="2013" name="Nature">
        <title>Insights into bilaterian evolution from three spiralian genomes.</title>
        <authorList>
            <person name="Simakov O."/>
            <person name="Marletaz F."/>
            <person name="Cho S.J."/>
            <person name="Edsinger-Gonzales E."/>
            <person name="Havlak P."/>
            <person name="Hellsten U."/>
            <person name="Kuo D.H."/>
            <person name="Larsson T."/>
            <person name="Lv J."/>
            <person name="Arendt D."/>
            <person name="Savage R."/>
            <person name="Osoegawa K."/>
            <person name="de Jong P."/>
            <person name="Grimwood J."/>
            <person name="Chapman J.A."/>
            <person name="Shapiro H."/>
            <person name="Aerts A."/>
            <person name="Otillar R.P."/>
            <person name="Terry A.Y."/>
            <person name="Boore J.L."/>
            <person name="Grigoriev I.V."/>
            <person name="Lindberg D.R."/>
            <person name="Seaver E.C."/>
            <person name="Weisblat D.A."/>
            <person name="Putnam N.H."/>
            <person name="Rokhsar D.S."/>
        </authorList>
    </citation>
    <scope>NUCLEOTIDE SEQUENCE</scope>
    <source>
        <strain evidence="13 15">I ESC-2004</strain>
    </source>
</reference>
<dbReference type="InterPro" id="IPR014001">
    <property type="entry name" value="Helicase_ATP-bd"/>
</dbReference>
<evidence type="ECO:0000259" key="10">
    <source>
        <dbReference type="PROSITE" id="PS51192"/>
    </source>
</evidence>
<keyword evidence="3 7" id="KW-0347">Helicase</keyword>
<dbReference type="InterPro" id="IPR000629">
    <property type="entry name" value="RNA-helicase_DEAD-box_CS"/>
</dbReference>
<dbReference type="OMA" id="HCLTMCL"/>
<evidence type="ECO:0000256" key="1">
    <source>
        <dbReference type="ARBA" id="ARBA00022741"/>
    </source>
</evidence>
<dbReference type="FunCoup" id="R7ULT9">
    <property type="interactions" value="2200"/>
</dbReference>
<comment type="catalytic activity">
    <reaction evidence="8">
        <text>ATP + H2O = ADP + phosphate + H(+)</text>
        <dbReference type="Rhea" id="RHEA:13065"/>
        <dbReference type="ChEBI" id="CHEBI:15377"/>
        <dbReference type="ChEBI" id="CHEBI:15378"/>
        <dbReference type="ChEBI" id="CHEBI:30616"/>
        <dbReference type="ChEBI" id="CHEBI:43474"/>
        <dbReference type="ChEBI" id="CHEBI:456216"/>
        <dbReference type="EC" id="3.6.4.13"/>
    </reaction>
</comment>